<dbReference type="InterPro" id="IPR002867">
    <property type="entry name" value="IBR_dom"/>
</dbReference>
<name>A0A176W9D0_MARPO</name>
<keyword evidence="5" id="KW-0862">Zinc</keyword>
<dbReference type="CDD" id="cd20354">
    <property type="entry name" value="Rcat_RBR_RNF14"/>
    <property type="match status" value="1"/>
</dbReference>
<evidence type="ECO:0000256" key="6">
    <source>
        <dbReference type="SAM" id="MobiDB-lite"/>
    </source>
</evidence>
<dbReference type="SUPFAM" id="SSF54495">
    <property type="entry name" value="UBC-like"/>
    <property type="match status" value="1"/>
</dbReference>
<feature type="region of interest" description="Disordered" evidence="6">
    <location>
        <begin position="21"/>
        <end position="125"/>
    </location>
</feature>
<feature type="compositionally biased region" description="Basic and acidic residues" evidence="6">
    <location>
        <begin position="21"/>
        <end position="30"/>
    </location>
</feature>
<dbReference type="AlphaFoldDB" id="A0A176W9D0"/>
<keyword evidence="4" id="KW-0833">Ubl conjugation pathway</keyword>
<dbReference type="GO" id="GO:0008270">
    <property type="term" value="F:zinc ion binding"/>
    <property type="evidence" value="ECO:0007669"/>
    <property type="project" value="UniProtKB-KW"/>
</dbReference>
<feature type="compositionally biased region" description="Polar residues" evidence="6">
    <location>
        <begin position="254"/>
        <end position="266"/>
    </location>
</feature>
<feature type="compositionally biased region" description="Basic and acidic residues" evidence="6">
    <location>
        <begin position="83"/>
        <end position="111"/>
    </location>
</feature>
<evidence type="ECO:0000256" key="2">
    <source>
        <dbReference type="ARBA" id="ARBA00022723"/>
    </source>
</evidence>
<gene>
    <name evidence="8" type="ORF">AXG93_3884s1340</name>
</gene>
<sequence length="596" mass="67087">MNRWRKEKVKYVKDVYVAKDRAASEDHSDAEAVGSPGDRELEAAARANFGEFVSGGNSAETRKSARQRRKHAASKCNVVPGSPRDRQVLSAVDRHVKDDVGASDSHCHSDTCDPPSDLTPSASDSQAVACNGENKLENGEGNSVEGQYREAAVPGRTHGGESVPQRLERFMKACVIPSLSPEQFESNVQEQEDEIMALEAIYGEDFKRFNNENIKTPSFAISVNVDISENIILWAEHPSTADSSSSVGSEPSSTIDGSSVASTSGASEKDSMHSFTVQSLPPFRLVYTLPVSYPSHSPPLFTLSSMWLNSAKLSRLCSALDKIWAEQKGQVVLYSWIEWLQTQSLTFLGMFEKLELGPYTVDGEICRQDSDERASSGCISFESDIARLLRHNEERRNEEFCKAIHTCYICFSEHLGTIIEMILFSDLINFIRLRLSWHVGQECMSAEARLKILQGRRNMGQSDEDQRRKEEELRNEMMNMNYVRREAKQCPKCKMAISKSEGCNKMVCSNCDQFFCFKCGEAIKGYDHFADGQCELFVEVQEIARWQPEALLLQQQAQAELELWPERGRQCPNCRQLNVKVRYEILWDDLSGFIHS</sequence>
<dbReference type="SMART" id="SM00647">
    <property type="entry name" value="IBR"/>
    <property type="match status" value="1"/>
</dbReference>
<protein>
    <recommendedName>
        <fullName evidence="7">RWD domain-containing protein</fullName>
    </recommendedName>
</protein>
<dbReference type="SUPFAM" id="SSF57850">
    <property type="entry name" value="RING/U-box"/>
    <property type="match status" value="1"/>
</dbReference>
<dbReference type="PANTHER" id="PTHR16301:SF20">
    <property type="entry name" value="IMPACT FAMILY MEMBER YIGZ"/>
    <property type="match status" value="1"/>
</dbReference>
<dbReference type="Pfam" id="PF22191">
    <property type="entry name" value="IBR_1"/>
    <property type="match status" value="1"/>
</dbReference>
<dbReference type="SMART" id="SM00591">
    <property type="entry name" value="RWD"/>
    <property type="match status" value="1"/>
</dbReference>
<dbReference type="EMBL" id="LVLJ01001430">
    <property type="protein sequence ID" value="OAE29738.1"/>
    <property type="molecule type" value="Genomic_DNA"/>
</dbReference>
<evidence type="ECO:0000313" key="8">
    <source>
        <dbReference type="EMBL" id="OAE29738.1"/>
    </source>
</evidence>
<dbReference type="Gene3D" id="1.20.120.1750">
    <property type="match status" value="1"/>
</dbReference>
<feature type="compositionally biased region" description="Low complexity" evidence="6">
    <location>
        <begin position="243"/>
        <end position="253"/>
    </location>
</feature>
<proteinExistence type="predicted"/>
<dbReference type="Gene3D" id="3.10.110.10">
    <property type="entry name" value="Ubiquitin Conjugating Enzyme"/>
    <property type="match status" value="1"/>
</dbReference>
<dbReference type="GO" id="GO:0005737">
    <property type="term" value="C:cytoplasm"/>
    <property type="evidence" value="ECO:0007669"/>
    <property type="project" value="TreeGrafter"/>
</dbReference>
<comment type="pathway">
    <text evidence="1">Protein modification; protein ubiquitination.</text>
</comment>
<dbReference type="InterPro" id="IPR047548">
    <property type="entry name" value="Rcat_RBR_RNF14"/>
</dbReference>
<evidence type="ECO:0000256" key="5">
    <source>
        <dbReference type="ARBA" id="ARBA00022833"/>
    </source>
</evidence>
<reference evidence="8" key="1">
    <citation type="submission" date="2016-03" db="EMBL/GenBank/DDBJ databases">
        <title>Mechanisms controlling the formation of the plant cell surface in tip-growing cells are functionally conserved among land plants.</title>
        <authorList>
            <person name="Honkanen S."/>
            <person name="Jones V.A."/>
            <person name="Morieri G."/>
            <person name="Champion C."/>
            <person name="Hetherington A.J."/>
            <person name="Kelly S."/>
            <person name="Saint-Marcoux D."/>
            <person name="Proust H."/>
            <person name="Prescott H."/>
            <person name="Dolan L."/>
        </authorList>
    </citation>
    <scope>NUCLEOTIDE SEQUENCE [LARGE SCALE GENOMIC DNA]</scope>
    <source>
        <tissue evidence="8">Whole gametophyte</tissue>
    </source>
</reference>
<keyword evidence="3" id="KW-0863">Zinc-finger</keyword>
<dbReference type="CDD" id="cd23820">
    <property type="entry name" value="RWD_RNF14"/>
    <property type="match status" value="1"/>
</dbReference>
<feature type="domain" description="RWD" evidence="7">
    <location>
        <begin position="193"/>
        <end position="347"/>
    </location>
</feature>
<evidence type="ECO:0000256" key="4">
    <source>
        <dbReference type="ARBA" id="ARBA00022786"/>
    </source>
</evidence>
<evidence type="ECO:0000256" key="1">
    <source>
        <dbReference type="ARBA" id="ARBA00004906"/>
    </source>
</evidence>
<dbReference type="InterPro" id="IPR023582">
    <property type="entry name" value="Impact"/>
</dbReference>
<accession>A0A176W9D0</accession>
<dbReference type="InterPro" id="IPR006575">
    <property type="entry name" value="RWD_dom"/>
</dbReference>
<evidence type="ECO:0000256" key="3">
    <source>
        <dbReference type="ARBA" id="ARBA00022771"/>
    </source>
</evidence>
<dbReference type="Proteomes" id="UP000077202">
    <property type="component" value="Unassembled WGS sequence"/>
</dbReference>
<keyword evidence="2" id="KW-0479">Metal-binding</keyword>
<dbReference type="InterPro" id="IPR016135">
    <property type="entry name" value="UBQ-conjugating_enzyme/RWD"/>
</dbReference>
<comment type="caution">
    <text evidence="8">The sequence shown here is derived from an EMBL/GenBank/DDBJ whole genome shotgun (WGS) entry which is preliminary data.</text>
</comment>
<evidence type="ECO:0000313" key="9">
    <source>
        <dbReference type="Proteomes" id="UP000077202"/>
    </source>
</evidence>
<organism evidence="8 9">
    <name type="scientific">Marchantia polymorpha subsp. ruderalis</name>
    <dbReference type="NCBI Taxonomy" id="1480154"/>
    <lineage>
        <taxon>Eukaryota</taxon>
        <taxon>Viridiplantae</taxon>
        <taxon>Streptophyta</taxon>
        <taxon>Embryophyta</taxon>
        <taxon>Marchantiophyta</taxon>
        <taxon>Marchantiopsida</taxon>
        <taxon>Marchantiidae</taxon>
        <taxon>Marchantiales</taxon>
        <taxon>Marchantiaceae</taxon>
        <taxon>Marchantia</taxon>
    </lineage>
</organism>
<feature type="region of interest" description="Disordered" evidence="6">
    <location>
        <begin position="240"/>
        <end position="267"/>
    </location>
</feature>
<dbReference type="GO" id="GO:0006446">
    <property type="term" value="P:regulation of translational initiation"/>
    <property type="evidence" value="ECO:0007669"/>
    <property type="project" value="TreeGrafter"/>
</dbReference>
<dbReference type="PROSITE" id="PS50908">
    <property type="entry name" value="RWD"/>
    <property type="match status" value="1"/>
</dbReference>
<keyword evidence="9" id="KW-1185">Reference proteome</keyword>
<dbReference type="Pfam" id="PF05773">
    <property type="entry name" value="RWD"/>
    <property type="match status" value="1"/>
</dbReference>
<feature type="compositionally biased region" description="Basic residues" evidence="6">
    <location>
        <begin position="64"/>
        <end position="73"/>
    </location>
</feature>
<evidence type="ECO:0000259" key="7">
    <source>
        <dbReference type="PROSITE" id="PS50908"/>
    </source>
</evidence>
<dbReference type="PANTHER" id="PTHR16301">
    <property type="entry name" value="IMPACT-RELATED"/>
    <property type="match status" value="1"/>
</dbReference>